<organism evidence="1 2">
    <name type="scientific">Brevundimonas viscosa</name>
    <dbReference type="NCBI Taxonomy" id="871741"/>
    <lineage>
        <taxon>Bacteria</taxon>
        <taxon>Pseudomonadati</taxon>
        <taxon>Pseudomonadota</taxon>
        <taxon>Alphaproteobacteria</taxon>
        <taxon>Caulobacterales</taxon>
        <taxon>Caulobacteraceae</taxon>
        <taxon>Brevundimonas</taxon>
    </lineage>
</organism>
<dbReference type="RefSeq" id="WP_092309891.1">
    <property type="nucleotide sequence ID" value="NZ_FOZV01000004.1"/>
</dbReference>
<dbReference type="AlphaFoldDB" id="A0A1I6RZB6"/>
<dbReference type="EMBL" id="FOZV01000004">
    <property type="protein sequence ID" value="SFS70016.1"/>
    <property type="molecule type" value="Genomic_DNA"/>
</dbReference>
<dbReference type="STRING" id="871741.SAMN05192570_2030"/>
<dbReference type="OrthoDB" id="7207050at2"/>
<reference evidence="2" key="1">
    <citation type="submission" date="2016-10" db="EMBL/GenBank/DDBJ databases">
        <authorList>
            <person name="Varghese N."/>
            <person name="Submissions S."/>
        </authorList>
    </citation>
    <scope>NUCLEOTIDE SEQUENCE [LARGE SCALE GENOMIC DNA]</scope>
    <source>
        <strain evidence="2">CGMCC 1.10683</strain>
    </source>
</reference>
<accession>A0A1I6RZB6</accession>
<name>A0A1I6RZB6_9CAUL</name>
<protein>
    <submittedName>
        <fullName evidence="1">Uncharacterized protein</fullName>
    </submittedName>
</protein>
<sequence>MSDRHELGRRMAEQLYAAERAVDLAVAEVSDLAAMMTRGRMEHGIAAVVGQEALERVVECSGVLTRARRALVDGHRQLARDARAMQIAWTALGGPGETKPAEDGPRVGAVGRLRQVA</sequence>
<evidence type="ECO:0000313" key="1">
    <source>
        <dbReference type="EMBL" id="SFS70016.1"/>
    </source>
</evidence>
<keyword evidence="2" id="KW-1185">Reference proteome</keyword>
<dbReference type="Proteomes" id="UP000198788">
    <property type="component" value="Unassembled WGS sequence"/>
</dbReference>
<proteinExistence type="predicted"/>
<gene>
    <name evidence="1" type="ORF">SAMN05192570_2030</name>
</gene>
<evidence type="ECO:0000313" key="2">
    <source>
        <dbReference type="Proteomes" id="UP000198788"/>
    </source>
</evidence>